<keyword evidence="1" id="KW-0472">Membrane</keyword>
<keyword evidence="3" id="KW-1185">Reference proteome</keyword>
<dbReference type="EMBL" id="JACHIN010000018">
    <property type="protein sequence ID" value="MBB5083652.1"/>
    <property type="molecule type" value="Genomic_DNA"/>
</dbReference>
<organism evidence="2 3">
    <name type="scientific">Nonomuraea endophytica</name>
    <dbReference type="NCBI Taxonomy" id="714136"/>
    <lineage>
        <taxon>Bacteria</taxon>
        <taxon>Bacillati</taxon>
        <taxon>Actinomycetota</taxon>
        <taxon>Actinomycetes</taxon>
        <taxon>Streptosporangiales</taxon>
        <taxon>Streptosporangiaceae</taxon>
        <taxon>Nonomuraea</taxon>
    </lineage>
</organism>
<evidence type="ECO:0000313" key="2">
    <source>
        <dbReference type="EMBL" id="MBB5083652.1"/>
    </source>
</evidence>
<evidence type="ECO:0000256" key="1">
    <source>
        <dbReference type="SAM" id="Phobius"/>
    </source>
</evidence>
<feature type="transmembrane region" description="Helical" evidence="1">
    <location>
        <begin position="28"/>
        <end position="49"/>
    </location>
</feature>
<reference evidence="2 3" key="1">
    <citation type="submission" date="2020-08" db="EMBL/GenBank/DDBJ databases">
        <title>Genomic Encyclopedia of Type Strains, Phase IV (KMG-IV): sequencing the most valuable type-strain genomes for metagenomic binning, comparative biology and taxonomic classification.</title>
        <authorList>
            <person name="Goeker M."/>
        </authorList>
    </citation>
    <scope>NUCLEOTIDE SEQUENCE [LARGE SCALE GENOMIC DNA]</scope>
    <source>
        <strain evidence="2 3">DSM 45385</strain>
    </source>
</reference>
<feature type="transmembrane region" description="Helical" evidence="1">
    <location>
        <begin position="61"/>
        <end position="83"/>
    </location>
</feature>
<comment type="caution">
    <text evidence="2">The sequence shown here is derived from an EMBL/GenBank/DDBJ whole genome shotgun (WGS) entry which is preliminary data.</text>
</comment>
<dbReference type="Pfam" id="PF19733">
    <property type="entry name" value="DUF6223"/>
    <property type="match status" value="1"/>
</dbReference>
<protein>
    <submittedName>
        <fullName evidence="2">Uncharacterized protein</fullName>
    </submittedName>
</protein>
<proteinExistence type="predicted"/>
<sequence>MSVPPLLIATSAAVPVGAYDLTSGRLWSVIAGAIGLVGVVLGGLALARSTGRSGTGPWRKGATMALVAGLAGMVIGALVVAAAKGGPGTGYGIVGGFVDLVVGLIALILGGLAVVRARHTT</sequence>
<keyword evidence="1" id="KW-0812">Transmembrane</keyword>
<keyword evidence="1" id="KW-1133">Transmembrane helix</keyword>
<feature type="transmembrane region" description="Helical" evidence="1">
    <location>
        <begin position="89"/>
        <end position="115"/>
    </location>
</feature>
<dbReference type="RefSeq" id="WP_184972953.1">
    <property type="nucleotide sequence ID" value="NZ_JACHIN010000018.1"/>
</dbReference>
<dbReference type="Proteomes" id="UP000568380">
    <property type="component" value="Unassembled WGS sequence"/>
</dbReference>
<name>A0A7W8EM72_9ACTN</name>
<dbReference type="InterPro" id="IPR045770">
    <property type="entry name" value="DUF6223"/>
</dbReference>
<dbReference type="AlphaFoldDB" id="A0A7W8EM72"/>
<accession>A0A7W8EM72</accession>
<gene>
    <name evidence="2" type="ORF">HNR40_009157</name>
</gene>
<evidence type="ECO:0000313" key="3">
    <source>
        <dbReference type="Proteomes" id="UP000568380"/>
    </source>
</evidence>